<evidence type="ECO:0000313" key="3">
    <source>
        <dbReference type="EMBL" id="OHS94217.1"/>
    </source>
</evidence>
<dbReference type="RefSeq" id="XP_068347354.1">
    <property type="nucleotide sequence ID" value="XM_068495959.1"/>
</dbReference>
<dbReference type="GO" id="GO:0033314">
    <property type="term" value="P:mitotic DNA replication checkpoint signaling"/>
    <property type="evidence" value="ECO:0007669"/>
    <property type="project" value="TreeGrafter"/>
</dbReference>
<feature type="domain" description="BRCT" evidence="2">
    <location>
        <begin position="112"/>
        <end position="178"/>
    </location>
</feature>
<protein>
    <recommendedName>
        <fullName evidence="2">BRCT domain-containing protein</fullName>
    </recommendedName>
</protein>
<dbReference type="PANTHER" id="PTHR13561:SF20">
    <property type="entry name" value="DNA TOPOISOMERASE 2-BINDING PROTEIN 1"/>
    <property type="match status" value="1"/>
</dbReference>
<dbReference type="Gene3D" id="3.40.50.10190">
    <property type="entry name" value="BRCT domain"/>
    <property type="match status" value="4"/>
</dbReference>
<dbReference type="GO" id="GO:0007095">
    <property type="term" value="P:mitotic G2 DNA damage checkpoint signaling"/>
    <property type="evidence" value="ECO:0007669"/>
    <property type="project" value="TreeGrafter"/>
</dbReference>
<organism evidence="3 4">
    <name type="scientific">Tritrichomonas foetus</name>
    <dbReference type="NCBI Taxonomy" id="1144522"/>
    <lineage>
        <taxon>Eukaryota</taxon>
        <taxon>Metamonada</taxon>
        <taxon>Parabasalia</taxon>
        <taxon>Tritrichomonadida</taxon>
        <taxon>Tritrichomonadidae</taxon>
        <taxon>Tritrichomonas</taxon>
    </lineage>
</organism>
<feature type="domain" description="BRCT" evidence="2">
    <location>
        <begin position="272"/>
        <end position="366"/>
    </location>
</feature>
<dbReference type="CDD" id="cd00027">
    <property type="entry name" value="BRCT"/>
    <property type="match status" value="1"/>
</dbReference>
<gene>
    <name evidence="3" type="ORF">TRFO_11297</name>
</gene>
<dbReference type="SUPFAM" id="SSF52113">
    <property type="entry name" value="BRCT domain"/>
    <property type="match status" value="4"/>
</dbReference>
<dbReference type="InterPro" id="IPR001357">
    <property type="entry name" value="BRCT_dom"/>
</dbReference>
<dbReference type="Pfam" id="PF00533">
    <property type="entry name" value="BRCT"/>
    <property type="match status" value="1"/>
</dbReference>
<dbReference type="OrthoDB" id="427711at2759"/>
<dbReference type="GeneID" id="94830663"/>
<sequence>MRFSAYTFTPSISPAAVETLKKQLFKIDNKMVEANDLKRFDENNLLIIGTVQDVFEHFEDQKYYISDVLVGELSKSKKHEFPFSNESRQLISQCLSDHILTYISLDFELLNDVSRKAALLGAQSIREFDEKVTVVISTTTVSLIVYNSWDRSIPVVSPDWILRSFNQLKPQNLTQFYLQPFAGCIFTSSDMHPTTSKALAEKIIRYGGSFHQDLTSDTNFVITSNLSKSKKNLIALSLAIPLVKPEWVEESIANHGVHPRKYTLNWFCMDDNNETLFSSFTFGCSPNVENQEILFECITANSGVIINDFSSSCSLSSSFSSSPDYFIAEHGIDESLIPRNSIAVTDHWILRCVEEKRLLGINDSVIFQPRNLPLKNENQNESSDEYERMENVIISLFNISEKNRTMYADIVRDMGWQPVFSLSKHSKYIIAEKTDSRMYNHVNTYKIPAVKPSFLIDTVLKGKIVDHNKYLLEIKVESLDQVYNTILNSAGTTPTHHPNSPPLEMEDLEKFTQGPNLSQISQDQKIDVSYDTTTTMQLSLDNNAIDPLITAMLS</sequence>
<dbReference type="InterPro" id="IPR036420">
    <property type="entry name" value="BRCT_dom_sf"/>
</dbReference>
<keyword evidence="1" id="KW-0677">Repeat</keyword>
<dbReference type="SMART" id="SM00292">
    <property type="entry name" value="BRCT"/>
    <property type="match status" value="4"/>
</dbReference>
<dbReference type="EMBL" id="MLAK01001337">
    <property type="protein sequence ID" value="OHS94217.1"/>
    <property type="molecule type" value="Genomic_DNA"/>
</dbReference>
<feature type="domain" description="BRCT" evidence="2">
    <location>
        <begin position="185"/>
        <end position="252"/>
    </location>
</feature>
<evidence type="ECO:0000259" key="2">
    <source>
        <dbReference type="PROSITE" id="PS50172"/>
    </source>
</evidence>
<dbReference type="VEuPathDB" id="TrichDB:TRFO_11297"/>
<reference evidence="3" key="1">
    <citation type="submission" date="2016-10" db="EMBL/GenBank/DDBJ databases">
        <authorList>
            <person name="Benchimol M."/>
            <person name="Almeida L.G."/>
            <person name="Vasconcelos A.T."/>
            <person name="Perreira-Neves A."/>
            <person name="Rosa I.A."/>
            <person name="Tasca T."/>
            <person name="Bogo M.R."/>
            <person name="de Souza W."/>
        </authorList>
    </citation>
    <scope>NUCLEOTIDE SEQUENCE [LARGE SCALE GENOMIC DNA]</scope>
    <source>
        <strain evidence="3">K</strain>
    </source>
</reference>
<comment type="caution">
    <text evidence="3">The sequence shown here is derived from an EMBL/GenBank/DDBJ whole genome shotgun (WGS) entry which is preliminary data.</text>
</comment>
<proteinExistence type="predicted"/>
<evidence type="ECO:0000313" key="4">
    <source>
        <dbReference type="Proteomes" id="UP000179807"/>
    </source>
</evidence>
<evidence type="ECO:0000256" key="1">
    <source>
        <dbReference type="ARBA" id="ARBA00022737"/>
    </source>
</evidence>
<dbReference type="GO" id="GO:0006270">
    <property type="term" value="P:DNA replication initiation"/>
    <property type="evidence" value="ECO:0007669"/>
    <property type="project" value="TreeGrafter"/>
</dbReference>
<name>A0A1J4J6D0_9EUKA</name>
<dbReference type="AlphaFoldDB" id="A0A1J4J6D0"/>
<accession>A0A1J4J6D0</accession>
<dbReference type="PANTHER" id="PTHR13561">
    <property type="entry name" value="DNA REPLICATION REGULATOR DPB11-RELATED"/>
    <property type="match status" value="1"/>
</dbReference>
<dbReference type="PROSITE" id="PS50172">
    <property type="entry name" value="BRCT"/>
    <property type="match status" value="4"/>
</dbReference>
<keyword evidence="4" id="KW-1185">Reference proteome</keyword>
<dbReference type="Proteomes" id="UP000179807">
    <property type="component" value="Unassembled WGS sequence"/>
</dbReference>
<feature type="domain" description="BRCT" evidence="2">
    <location>
        <begin position="381"/>
        <end position="472"/>
    </location>
</feature>